<evidence type="ECO:0000313" key="25">
    <source>
        <dbReference type="EMBL" id="KAK3197141.1"/>
    </source>
</evidence>
<gene>
    <name evidence="25" type="ORF">GRF29_1536g790348</name>
</gene>
<dbReference type="InterPro" id="IPR024657">
    <property type="entry name" value="COMPASS_Set1_N-SET"/>
</dbReference>
<evidence type="ECO:0000256" key="7">
    <source>
        <dbReference type="ARBA" id="ARBA00015839"/>
    </source>
</evidence>
<feature type="region of interest" description="Disordered" evidence="22">
    <location>
        <begin position="679"/>
        <end position="720"/>
    </location>
</feature>
<keyword evidence="14" id="KW-0539">Nucleus</keyword>
<comment type="similarity">
    <text evidence="4">Belongs to the DMRL synthase family.</text>
</comment>
<feature type="compositionally biased region" description="Low complexity" evidence="22">
    <location>
        <begin position="679"/>
        <end position="694"/>
    </location>
</feature>
<evidence type="ECO:0000256" key="10">
    <source>
        <dbReference type="ARBA" id="ARBA00022619"/>
    </source>
</evidence>
<dbReference type="GO" id="GO:0000906">
    <property type="term" value="F:6,7-dimethyl-8-ribityllumazine synthase activity"/>
    <property type="evidence" value="ECO:0007669"/>
    <property type="project" value="UniProtKB-EC"/>
</dbReference>
<keyword evidence="13" id="KW-0156">Chromatin regulator</keyword>
<feature type="region of interest" description="Disordered" evidence="22">
    <location>
        <begin position="1164"/>
        <end position="1185"/>
    </location>
</feature>
<feature type="region of interest" description="Disordered" evidence="22">
    <location>
        <begin position="339"/>
        <end position="470"/>
    </location>
</feature>
<comment type="catalytic activity">
    <reaction evidence="18">
        <text>L-lysyl(4)-[histone H3] + 3 S-adenosyl-L-methionine = N(6),N(6),N(6)-trimethyl-L-lysyl(4)-[histone H3] + 3 S-adenosyl-L-homocysteine + 3 H(+)</text>
        <dbReference type="Rhea" id="RHEA:60260"/>
        <dbReference type="Rhea" id="RHEA-COMP:15537"/>
        <dbReference type="Rhea" id="RHEA-COMP:15547"/>
        <dbReference type="ChEBI" id="CHEBI:15378"/>
        <dbReference type="ChEBI" id="CHEBI:29969"/>
        <dbReference type="ChEBI" id="CHEBI:57856"/>
        <dbReference type="ChEBI" id="CHEBI:59789"/>
        <dbReference type="ChEBI" id="CHEBI:61961"/>
        <dbReference type="EC" id="2.1.1.354"/>
    </reaction>
</comment>
<evidence type="ECO:0000256" key="22">
    <source>
        <dbReference type="SAM" id="MobiDB-lite"/>
    </source>
</evidence>
<evidence type="ECO:0000256" key="20">
    <source>
        <dbReference type="ARBA" id="ARBA00048785"/>
    </source>
</evidence>
<feature type="region of interest" description="Disordered" evidence="22">
    <location>
        <begin position="905"/>
        <end position="925"/>
    </location>
</feature>
<feature type="compositionally biased region" description="Basic and acidic residues" evidence="22">
    <location>
        <begin position="826"/>
        <end position="847"/>
    </location>
</feature>
<keyword evidence="11" id="KW-0808">Transferase</keyword>
<dbReference type="SUPFAM" id="SSF52121">
    <property type="entry name" value="Lumazine synthase"/>
    <property type="match status" value="1"/>
</dbReference>
<evidence type="ECO:0000256" key="12">
    <source>
        <dbReference type="ARBA" id="ARBA00022691"/>
    </source>
</evidence>
<comment type="function">
    <text evidence="16">Catalytic component of the COMPASS (Set1C) complex that specifically mono-, di- and trimethylates histone H3 to form H3K4me1/2/3. Binds RNAs which might negatively affect its histone methyltransferase activity. COMPASS recognizes ubiquitinated H2B on one face of the nucleosome which stimulates the methylation of H3 on the opposing face.</text>
</comment>
<name>A0AAN6RAJ6_9PLEO</name>
<dbReference type="InterPro" id="IPR003616">
    <property type="entry name" value="Post-SET_dom"/>
</dbReference>
<feature type="compositionally biased region" description="Basic residues" evidence="22">
    <location>
        <begin position="981"/>
        <end position="990"/>
    </location>
</feature>
<feature type="compositionally biased region" description="Basic and acidic residues" evidence="22">
    <location>
        <begin position="905"/>
        <end position="922"/>
    </location>
</feature>
<evidence type="ECO:0000313" key="26">
    <source>
        <dbReference type="Proteomes" id="UP001280581"/>
    </source>
</evidence>
<feature type="compositionally biased region" description="Basic residues" evidence="22">
    <location>
        <begin position="1168"/>
        <end position="1183"/>
    </location>
</feature>
<dbReference type="GO" id="GO:0032259">
    <property type="term" value="P:methylation"/>
    <property type="evidence" value="ECO:0007669"/>
    <property type="project" value="UniProtKB-KW"/>
</dbReference>
<feature type="compositionally biased region" description="Low complexity" evidence="22">
    <location>
        <begin position="434"/>
        <end position="448"/>
    </location>
</feature>
<evidence type="ECO:0000256" key="15">
    <source>
        <dbReference type="ARBA" id="ARBA00030093"/>
    </source>
</evidence>
<dbReference type="Pfam" id="PF00856">
    <property type="entry name" value="SET"/>
    <property type="match status" value="1"/>
</dbReference>
<dbReference type="PANTHER" id="PTHR45814">
    <property type="entry name" value="HISTONE-LYSINE N-METHYLTRANSFERASE SETD1"/>
    <property type="match status" value="1"/>
</dbReference>
<feature type="domain" description="SET" evidence="23">
    <location>
        <begin position="1432"/>
        <end position="1549"/>
    </location>
</feature>
<evidence type="ECO:0000259" key="23">
    <source>
        <dbReference type="PROSITE" id="PS50280"/>
    </source>
</evidence>
<dbReference type="PROSITE" id="PS51572">
    <property type="entry name" value="SAM_MT43_1"/>
    <property type="match status" value="1"/>
</dbReference>
<dbReference type="InterPro" id="IPR017111">
    <property type="entry name" value="Set1_fungi"/>
</dbReference>
<evidence type="ECO:0000256" key="17">
    <source>
        <dbReference type="ARBA" id="ARBA00044515"/>
    </source>
</evidence>
<dbReference type="SUPFAM" id="SSF54928">
    <property type="entry name" value="RNA-binding domain, RBD"/>
    <property type="match status" value="1"/>
</dbReference>
<comment type="catalytic activity">
    <reaction evidence="19">
        <text>N(6)-methyl-L-lysyl(4)-[histone H3] + S-adenosyl-L-methionine = N(6),N(6)-dimethyl-L-lysyl(4)-[histone H3] + S-adenosyl-L-homocysteine + H(+)</text>
        <dbReference type="Rhea" id="RHEA:60268"/>
        <dbReference type="Rhea" id="RHEA-COMP:15540"/>
        <dbReference type="Rhea" id="RHEA-COMP:15543"/>
        <dbReference type="ChEBI" id="CHEBI:15378"/>
        <dbReference type="ChEBI" id="CHEBI:57856"/>
        <dbReference type="ChEBI" id="CHEBI:59789"/>
        <dbReference type="ChEBI" id="CHEBI:61929"/>
        <dbReference type="ChEBI" id="CHEBI:61976"/>
    </reaction>
</comment>
<dbReference type="PANTHER" id="PTHR45814:SF2">
    <property type="entry name" value="HISTONE-LYSINE N-METHYLTRANSFERASE SETD1"/>
    <property type="match status" value="1"/>
</dbReference>
<dbReference type="SMART" id="SM00317">
    <property type="entry name" value="SET"/>
    <property type="match status" value="1"/>
</dbReference>
<evidence type="ECO:0000256" key="6">
    <source>
        <dbReference type="ARBA" id="ARBA00012664"/>
    </source>
</evidence>
<dbReference type="InterPro" id="IPR001214">
    <property type="entry name" value="SET_dom"/>
</dbReference>
<dbReference type="EC" id="2.1.1.354" evidence="5"/>
<keyword evidence="10" id="KW-0686">Riboflavin biosynthesis</keyword>
<protein>
    <recommendedName>
        <fullName evidence="7">Histone-lysine N-methyltransferase, H3 lysine-4 specific</fullName>
        <ecNumber evidence="5">2.1.1.354</ecNumber>
        <ecNumber evidence="6">2.5.1.78</ecNumber>
    </recommendedName>
    <alternativeName>
        <fullName evidence="15">SET domain-containing protein 1</fullName>
    </alternativeName>
</protein>
<dbReference type="FunFam" id="3.40.50.960:FF:000005">
    <property type="entry name" value="6,7-dimethyl-8-ribityllumazine synthase"/>
    <property type="match status" value="1"/>
</dbReference>
<evidence type="ECO:0000259" key="24">
    <source>
        <dbReference type="PROSITE" id="PS50868"/>
    </source>
</evidence>
<sequence length="1574" mass="174466">MTTLKGPGAPKTYDGSGLRIGIVHARWNTKIIDALLDGTKKALKQAGVKDENIILQSVPGSYELPYAVKQLYSASQVQSSSSTVIGAAADLLGSVSDLSTEPTSKPTSSTLQTPFDAIIAIGVLIKGETMHFEYIADAVSHGLMRVQLDGNVPVIFGLLTLLSDEQGLMRAGIGGKGGNEGHNHGEDWGSAAVELGVKRKGWVDGKRRTGCDAVDAGPPSPFSLLVSLGAPSPATTVLLRIPPGTSASPPRRSSCVPSAADRSALPSLCFIFLCVARAHPLWRPRDTQHRVYPSPRVLHILPALASASSPPPWPIPHPHLDRVRAGLLDTPARLCRAPLRRLPPARARRHRFPLTTAAATAATTRADTDQHNPKARIVPTRPAALSVSPASNTMSYSGRTASLHALTPLTSSDSSPPGKLPSPRSAKPPNETMHAATTSHTAPSSAPAKHTADTITPVHTPPETRKSIWPADGNIGVKMLYDPQLDRKLHGDEKRKYKAKYAQIKKLDDPSQIPDPRLVIAGYAVGQYRINTAPGGTSPKSKLRIAPKIMKPYSFDANTTGPGPATQVVITGFDQLTTDAQLRAFGSSFGEVESVSNKVHPMTGSPLGICLVKFRDGPAPRGGSSTKASDSAKRAEDRGNNERIGLQRVKVIRDREGLRCKRLVDNVMKKEEDKRKAALAATSATTAPSTPAAAFDLPANVPKGPSGKGARPPPREALSRRAQMSHLIETESIKAKMKRRPYIFIAHQYVPVLATTIEHLRKRLKAFRVEEVRCDRTGYFVVFEESRRGEQETRRCYQQFHMTPLFTYVMNMECNEYGDPNYERSPSPERVEAQKKRKAEEDKVAREEAEDLETEKQQRAQALDPVAAALEILKQELQEKLVGEIKTRIAGPQLLQLMAPDRHVEKRRKLDIPDPRAKEETNRPSSMLLPAMEASAMAPKGRAAALRGRGRKALGPRDYNRDRGGRKPLKPVDAFIDERRKTIHKPRVQVHRNPYQKMLEMDLDESDDEGRSSINRGTEEQESRPISRAETSDIEEEEEEDSARSRRFKRRRTEAGWGLDDSDEDMMDDSHARSLLAHCIHKDPEHMAEKELEQVLAILPRSSPIWKKADKALRGFKRLRKIEQEADAIFGLETKLEEKFEPEVIVTHDDDDVTKPIQTTEVAESVKTSKKKQSAPKPKKKTKKQLEEEAKAAQATISEIPEPVDGDVEPVTIVKSKPDLPELVVEETPEEDEPSDIYWGVSTLTPRRTVEDDFSVVMDIDGWQHLLKDEEDLLHLKTALEKVIAAKIADANSWAWKQKSIKHLNRPGEEGVSRSETKIDGYYVPNPTGSARTEGVKKIRESEKSKYLPHRLRVMKEREERQRRAQQEDRTTTVVEGFRFQSGAGSKSSTTVNSRANRANNRRLVNDISISKNLTGEAGDALRFNQLKKRKKLVKFDRSAIHNWGLYAQEHIAANDMIIEYVGEKVRQRVADLREAKYDLQGVGSSYLFRIDEDTVIDATKMGGIARFINHSCTPNCTAKIIRVEGTKRIVIYALRDIGQDEELTYDYKFERELDATDRIPCLCGSVGCKGFLN</sequence>
<reference evidence="25 26" key="1">
    <citation type="submission" date="2021-02" db="EMBL/GenBank/DDBJ databases">
        <title>Genome assembly of Pseudopithomyces chartarum.</title>
        <authorList>
            <person name="Jauregui R."/>
            <person name="Singh J."/>
            <person name="Voisey C."/>
        </authorList>
    </citation>
    <scope>NUCLEOTIDE SEQUENCE [LARGE SCALE GENOMIC DNA]</scope>
    <source>
        <strain evidence="25 26">AGR01</strain>
    </source>
</reference>
<comment type="catalytic activity">
    <reaction evidence="20">
        <text>(2S)-2-hydroxy-3-oxobutyl phosphate + 5-amino-6-(D-ribitylamino)uracil = 6,7-dimethyl-8-(1-D-ribityl)lumazine + phosphate + 2 H2O + H(+)</text>
        <dbReference type="Rhea" id="RHEA:26152"/>
        <dbReference type="ChEBI" id="CHEBI:15377"/>
        <dbReference type="ChEBI" id="CHEBI:15378"/>
        <dbReference type="ChEBI" id="CHEBI:15934"/>
        <dbReference type="ChEBI" id="CHEBI:43474"/>
        <dbReference type="ChEBI" id="CHEBI:58201"/>
        <dbReference type="ChEBI" id="CHEBI:58830"/>
        <dbReference type="EC" id="2.5.1.78"/>
    </reaction>
</comment>
<feature type="region of interest" description="Disordered" evidence="22">
    <location>
        <begin position="819"/>
        <end position="859"/>
    </location>
</feature>
<dbReference type="Gene3D" id="2.170.270.10">
    <property type="entry name" value="SET domain"/>
    <property type="match status" value="1"/>
</dbReference>
<dbReference type="EMBL" id="WVTA01000021">
    <property type="protein sequence ID" value="KAK3197141.1"/>
    <property type="molecule type" value="Genomic_DNA"/>
</dbReference>
<feature type="domain" description="Post-SET" evidence="24">
    <location>
        <begin position="1558"/>
        <end position="1574"/>
    </location>
</feature>
<dbReference type="InterPro" id="IPR024636">
    <property type="entry name" value="SET_assoc"/>
</dbReference>
<dbReference type="GO" id="GO:0140999">
    <property type="term" value="F:histone H3K4 trimethyltransferase activity"/>
    <property type="evidence" value="ECO:0007669"/>
    <property type="project" value="UniProtKB-EC"/>
</dbReference>
<evidence type="ECO:0000256" key="8">
    <source>
        <dbReference type="ARBA" id="ARBA00022454"/>
    </source>
</evidence>
<dbReference type="Gene3D" id="3.40.50.960">
    <property type="entry name" value="Lumazine/riboflavin synthase"/>
    <property type="match status" value="1"/>
</dbReference>
<proteinExistence type="inferred from homology"/>
<evidence type="ECO:0000256" key="21">
    <source>
        <dbReference type="ARBA" id="ARBA00049129"/>
    </source>
</evidence>
<dbReference type="GO" id="GO:0009349">
    <property type="term" value="C:riboflavin synthase complex"/>
    <property type="evidence" value="ECO:0007669"/>
    <property type="project" value="InterPro"/>
</dbReference>
<dbReference type="SMART" id="SM00508">
    <property type="entry name" value="PostSET"/>
    <property type="match status" value="1"/>
</dbReference>
<evidence type="ECO:0000256" key="3">
    <source>
        <dbReference type="ARBA" id="ARBA00004917"/>
    </source>
</evidence>
<evidence type="ECO:0000256" key="13">
    <source>
        <dbReference type="ARBA" id="ARBA00022853"/>
    </source>
</evidence>
<feature type="compositionally biased region" description="Low complexity" evidence="22">
    <location>
        <begin position="353"/>
        <end position="365"/>
    </location>
</feature>
<dbReference type="EC" id="2.5.1.78" evidence="6"/>
<dbReference type="CDD" id="cd09209">
    <property type="entry name" value="Lumazine_synthase-I"/>
    <property type="match status" value="1"/>
</dbReference>
<dbReference type="PROSITE" id="PS50280">
    <property type="entry name" value="SET"/>
    <property type="match status" value="1"/>
</dbReference>
<dbReference type="InterPro" id="IPR034964">
    <property type="entry name" value="LS"/>
</dbReference>
<feature type="region of interest" description="Disordered" evidence="22">
    <location>
        <begin position="940"/>
        <end position="1049"/>
    </location>
</feature>
<dbReference type="InterPro" id="IPR036467">
    <property type="entry name" value="LS/RS_sf"/>
</dbReference>
<feature type="compositionally biased region" description="Basic and acidic residues" evidence="22">
    <location>
        <begin position="1017"/>
        <end position="1031"/>
    </location>
</feature>
<dbReference type="InterPro" id="IPR002180">
    <property type="entry name" value="LS/RS"/>
</dbReference>
<dbReference type="SMART" id="SM01291">
    <property type="entry name" value="N-SET"/>
    <property type="match status" value="1"/>
</dbReference>
<evidence type="ECO:0000256" key="19">
    <source>
        <dbReference type="ARBA" id="ARBA00047583"/>
    </source>
</evidence>
<comment type="subcellular location">
    <subcellularLocation>
        <location evidence="2">Chromosome</location>
    </subcellularLocation>
    <subcellularLocation>
        <location evidence="1">Nucleus</location>
    </subcellularLocation>
</comment>
<evidence type="ECO:0000256" key="11">
    <source>
        <dbReference type="ARBA" id="ARBA00022679"/>
    </source>
</evidence>
<feature type="compositionally biased region" description="Acidic residues" evidence="22">
    <location>
        <begin position="1032"/>
        <end position="1041"/>
    </location>
</feature>
<dbReference type="Pfam" id="PF00885">
    <property type="entry name" value="DMRL_synthase"/>
    <property type="match status" value="2"/>
</dbReference>
<dbReference type="GO" id="GO:0003676">
    <property type="term" value="F:nucleic acid binding"/>
    <property type="evidence" value="ECO:0007669"/>
    <property type="project" value="InterPro"/>
</dbReference>
<dbReference type="GO" id="GO:0009231">
    <property type="term" value="P:riboflavin biosynthetic process"/>
    <property type="evidence" value="ECO:0007669"/>
    <property type="project" value="UniProtKB-KW"/>
</dbReference>
<dbReference type="Pfam" id="PF11764">
    <property type="entry name" value="N-SET"/>
    <property type="match status" value="1"/>
</dbReference>
<evidence type="ECO:0000256" key="16">
    <source>
        <dbReference type="ARBA" id="ARBA00044492"/>
    </source>
</evidence>
<keyword evidence="9" id="KW-0489">Methyltransferase</keyword>
<feature type="compositionally biased region" description="Low complexity" evidence="22">
    <location>
        <begin position="406"/>
        <end position="417"/>
    </location>
</feature>
<evidence type="ECO:0000256" key="1">
    <source>
        <dbReference type="ARBA" id="ARBA00004123"/>
    </source>
</evidence>
<evidence type="ECO:0000256" key="5">
    <source>
        <dbReference type="ARBA" id="ARBA00012182"/>
    </source>
</evidence>
<comment type="caution">
    <text evidence="25">The sequence shown here is derived from an EMBL/GenBank/DDBJ whole genome shotgun (WGS) entry which is preliminary data.</text>
</comment>
<dbReference type="HAMAP" id="MF_00178">
    <property type="entry name" value="Lumazine_synth"/>
    <property type="match status" value="1"/>
</dbReference>
<dbReference type="InterPro" id="IPR046341">
    <property type="entry name" value="SET_dom_sf"/>
</dbReference>
<feature type="region of interest" description="Disordered" evidence="22">
    <location>
        <begin position="618"/>
        <end position="641"/>
    </location>
</feature>
<dbReference type="Proteomes" id="UP001280581">
    <property type="component" value="Unassembled WGS sequence"/>
</dbReference>
<keyword evidence="8" id="KW-0158">Chromosome</keyword>
<dbReference type="InterPro" id="IPR044570">
    <property type="entry name" value="Set1-like"/>
</dbReference>
<dbReference type="Pfam" id="PF11767">
    <property type="entry name" value="SET_assoc"/>
    <property type="match status" value="1"/>
</dbReference>
<comment type="subunit">
    <text evidence="17">Component of the Set1C/COMPASS complex.</text>
</comment>
<feature type="compositionally biased region" description="Polar residues" evidence="22">
    <location>
        <begin position="388"/>
        <end position="400"/>
    </location>
</feature>
<dbReference type="InterPro" id="IPR035979">
    <property type="entry name" value="RBD_domain_sf"/>
</dbReference>
<dbReference type="PROSITE" id="PS50868">
    <property type="entry name" value="POST_SET"/>
    <property type="match status" value="1"/>
</dbReference>
<dbReference type="Gene3D" id="3.30.70.330">
    <property type="match status" value="1"/>
</dbReference>
<evidence type="ECO:0000256" key="14">
    <source>
        <dbReference type="ARBA" id="ARBA00023242"/>
    </source>
</evidence>
<evidence type="ECO:0000256" key="18">
    <source>
        <dbReference type="ARBA" id="ARBA00047571"/>
    </source>
</evidence>
<evidence type="ECO:0000256" key="2">
    <source>
        <dbReference type="ARBA" id="ARBA00004286"/>
    </source>
</evidence>
<dbReference type="SUPFAM" id="SSF82199">
    <property type="entry name" value="SET domain"/>
    <property type="match status" value="1"/>
</dbReference>
<evidence type="ECO:0000256" key="4">
    <source>
        <dbReference type="ARBA" id="ARBA00007424"/>
    </source>
</evidence>
<accession>A0AAN6RAJ6</accession>
<comment type="pathway">
    <text evidence="3">Cofactor biosynthesis; riboflavin biosynthesis; riboflavin from 2-hydroxy-3-oxobutyl phosphate and 5-amino-6-(D-ribitylamino)uracil: step 1/2.</text>
</comment>
<keyword evidence="26" id="KW-1185">Reference proteome</keyword>
<organism evidence="25 26">
    <name type="scientific">Pseudopithomyces chartarum</name>
    <dbReference type="NCBI Taxonomy" id="1892770"/>
    <lineage>
        <taxon>Eukaryota</taxon>
        <taxon>Fungi</taxon>
        <taxon>Dikarya</taxon>
        <taxon>Ascomycota</taxon>
        <taxon>Pezizomycotina</taxon>
        <taxon>Dothideomycetes</taxon>
        <taxon>Pleosporomycetidae</taxon>
        <taxon>Pleosporales</taxon>
        <taxon>Massarineae</taxon>
        <taxon>Didymosphaeriaceae</taxon>
        <taxon>Pseudopithomyces</taxon>
    </lineage>
</organism>
<keyword evidence="12" id="KW-0949">S-adenosyl-L-methionine</keyword>
<comment type="catalytic activity">
    <reaction evidence="21">
        <text>N(6),N(6)-dimethyl-L-lysyl(4)-[histone H3] + S-adenosyl-L-methionine = N(6),N(6),N(6)-trimethyl-L-lysyl(4)-[histone H3] + S-adenosyl-L-homocysteine + H(+)</text>
        <dbReference type="Rhea" id="RHEA:60272"/>
        <dbReference type="Rhea" id="RHEA-COMP:15537"/>
        <dbReference type="Rhea" id="RHEA-COMP:15540"/>
        <dbReference type="ChEBI" id="CHEBI:15378"/>
        <dbReference type="ChEBI" id="CHEBI:57856"/>
        <dbReference type="ChEBI" id="CHEBI:59789"/>
        <dbReference type="ChEBI" id="CHEBI:61961"/>
        <dbReference type="ChEBI" id="CHEBI:61976"/>
    </reaction>
</comment>
<feature type="region of interest" description="Disordered" evidence="22">
    <location>
        <begin position="1319"/>
        <end position="1342"/>
    </location>
</feature>
<dbReference type="GO" id="GO:0005694">
    <property type="term" value="C:chromosome"/>
    <property type="evidence" value="ECO:0007669"/>
    <property type="project" value="UniProtKB-SubCell"/>
</dbReference>
<dbReference type="GO" id="GO:0048188">
    <property type="term" value="C:Set1C/COMPASS complex"/>
    <property type="evidence" value="ECO:0007669"/>
    <property type="project" value="InterPro"/>
</dbReference>
<evidence type="ECO:0000256" key="9">
    <source>
        <dbReference type="ARBA" id="ARBA00022603"/>
    </source>
</evidence>
<feature type="compositionally biased region" description="Basic and acidic residues" evidence="22">
    <location>
        <begin position="630"/>
        <end position="641"/>
    </location>
</feature>
<dbReference type="InterPro" id="IPR012677">
    <property type="entry name" value="Nucleotide-bd_a/b_plait_sf"/>
</dbReference>